<gene>
    <name evidence="1" type="ORF">DXT99_10570</name>
</gene>
<evidence type="ECO:0000313" key="1">
    <source>
        <dbReference type="EMBL" id="RDV15108.1"/>
    </source>
</evidence>
<keyword evidence="2" id="KW-1185">Reference proteome</keyword>
<comment type="caution">
    <text evidence="1">The sequence shown here is derived from an EMBL/GenBank/DDBJ whole genome shotgun (WGS) entry which is preliminary data.</text>
</comment>
<reference evidence="2" key="1">
    <citation type="submission" date="2018-08" db="EMBL/GenBank/DDBJ databases">
        <authorList>
            <person name="Liu Z.-W."/>
            <person name="Du Z.-J."/>
        </authorList>
    </citation>
    <scope>NUCLEOTIDE SEQUENCE [LARGE SCALE GENOMIC DNA]</scope>
    <source>
        <strain evidence="2">H4X</strain>
    </source>
</reference>
<dbReference type="AlphaFoldDB" id="A0A3D8LCH5"/>
<name>A0A3D8LCH5_9BACT</name>
<evidence type="ECO:0000313" key="2">
    <source>
        <dbReference type="Proteomes" id="UP000256708"/>
    </source>
</evidence>
<accession>A0A3D8LCH5</accession>
<organism evidence="1 2">
    <name type="scientific">Pontibacter diazotrophicus</name>
    <dbReference type="NCBI Taxonomy" id="1400979"/>
    <lineage>
        <taxon>Bacteria</taxon>
        <taxon>Pseudomonadati</taxon>
        <taxon>Bacteroidota</taxon>
        <taxon>Cytophagia</taxon>
        <taxon>Cytophagales</taxon>
        <taxon>Hymenobacteraceae</taxon>
        <taxon>Pontibacter</taxon>
    </lineage>
</organism>
<sequence>MPYSESWPRDESELLSEELSEVLSLLEEEVLPDGVELVDFPLLVSVVLPSFLEDELDFAFVDDDLDPEADVLLLLSLDADEVEPEGEVELESLFAPNPLVVLPDDDELGVLDVLPD</sequence>
<dbReference type="EMBL" id="QRGR01000010">
    <property type="protein sequence ID" value="RDV15108.1"/>
    <property type="molecule type" value="Genomic_DNA"/>
</dbReference>
<protein>
    <submittedName>
        <fullName evidence="1">Uncharacterized protein</fullName>
    </submittedName>
</protein>
<dbReference type="Proteomes" id="UP000256708">
    <property type="component" value="Unassembled WGS sequence"/>
</dbReference>
<dbReference type="RefSeq" id="WP_115565522.1">
    <property type="nucleotide sequence ID" value="NZ_QRGR01000010.1"/>
</dbReference>
<proteinExistence type="predicted"/>